<dbReference type="Proteomes" id="UP000636458">
    <property type="component" value="Unassembled WGS sequence"/>
</dbReference>
<dbReference type="EMBL" id="JAEPES010000005">
    <property type="protein sequence ID" value="MBK4348789.1"/>
    <property type="molecule type" value="Genomic_DNA"/>
</dbReference>
<feature type="region of interest" description="Disordered" evidence="1">
    <location>
        <begin position="103"/>
        <end position="126"/>
    </location>
</feature>
<reference evidence="3" key="1">
    <citation type="submission" date="2021-01" db="EMBL/GenBank/DDBJ databases">
        <title>Lacisediminihabitans sp. nov. strain G11-30, isolated from Antarctic Soil.</title>
        <authorList>
            <person name="Li J."/>
        </authorList>
    </citation>
    <scope>NUCLEOTIDE SEQUENCE</scope>
    <source>
        <strain evidence="3">G11-30</strain>
    </source>
</reference>
<sequence>MNEVDSGGGPTSSPQTPSRIDQAAPQRIPLNTLAIGLGSLGFAASWSALGEAYGWVWWSAEPLWAAGALLMVALVVAQIAIRSLTDSHIRSVRQQLRAEDEQLQSALQSVEDQVAPPNTARPADHQ</sequence>
<keyword evidence="2" id="KW-0472">Membrane</keyword>
<feature type="region of interest" description="Disordered" evidence="1">
    <location>
        <begin position="1"/>
        <end position="23"/>
    </location>
</feature>
<feature type="compositionally biased region" description="Gly residues" evidence="1">
    <location>
        <begin position="1"/>
        <end position="10"/>
    </location>
</feature>
<name>A0A934SNY3_9MICO</name>
<organism evidence="3 4">
    <name type="scientific">Lacisediminihabitans changchengi</name>
    <dbReference type="NCBI Taxonomy" id="2787634"/>
    <lineage>
        <taxon>Bacteria</taxon>
        <taxon>Bacillati</taxon>
        <taxon>Actinomycetota</taxon>
        <taxon>Actinomycetes</taxon>
        <taxon>Micrococcales</taxon>
        <taxon>Microbacteriaceae</taxon>
        <taxon>Lacisediminihabitans</taxon>
    </lineage>
</organism>
<evidence type="ECO:0000313" key="4">
    <source>
        <dbReference type="Proteomes" id="UP000636458"/>
    </source>
</evidence>
<proteinExistence type="predicted"/>
<comment type="caution">
    <text evidence="3">The sequence shown here is derived from an EMBL/GenBank/DDBJ whole genome shotgun (WGS) entry which is preliminary data.</text>
</comment>
<feature type="transmembrane region" description="Helical" evidence="2">
    <location>
        <begin position="55"/>
        <end position="81"/>
    </location>
</feature>
<evidence type="ECO:0000256" key="1">
    <source>
        <dbReference type="SAM" id="MobiDB-lite"/>
    </source>
</evidence>
<evidence type="ECO:0000313" key="3">
    <source>
        <dbReference type="EMBL" id="MBK4348789.1"/>
    </source>
</evidence>
<dbReference type="AlphaFoldDB" id="A0A934SNY3"/>
<gene>
    <name evidence="3" type="ORF">IV501_14205</name>
</gene>
<dbReference type="RefSeq" id="WP_200557030.1">
    <property type="nucleotide sequence ID" value="NZ_JAEPES010000005.1"/>
</dbReference>
<accession>A0A934SNY3</accession>
<evidence type="ECO:0000256" key="2">
    <source>
        <dbReference type="SAM" id="Phobius"/>
    </source>
</evidence>
<keyword evidence="4" id="KW-1185">Reference proteome</keyword>
<feature type="transmembrane region" description="Helical" evidence="2">
    <location>
        <begin position="28"/>
        <end position="49"/>
    </location>
</feature>
<protein>
    <submittedName>
        <fullName evidence="3">Uncharacterized protein</fullName>
    </submittedName>
</protein>
<keyword evidence="2" id="KW-1133">Transmembrane helix</keyword>
<keyword evidence="2" id="KW-0812">Transmembrane</keyword>